<evidence type="ECO:0000259" key="3">
    <source>
        <dbReference type="Pfam" id="PF00892"/>
    </source>
</evidence>
<feature type="transmembrane region" description="Helical" evidence="2">
    <location>
        <begin position="206"/>
        <end position="228"/>
    </location>
</feature>
<dbReference type="InterPro" id="IPR000620">
    <property type="entry name" value="EamA_dom"/>
</dbReference>
<comment type="similarity">
    <text evidence="1">Belongs to the EamA transporter family.</text>
</comment>
<dbReference type="SUPFAM" id="SSF103481">
    <property type="entry name" value="Multidrug resistance efflux transporter EmrE"/>
    <property type="match status" value="2"/>
</dbReference>
<dbReference type="RefSeq" id="WP_160823707.1">
    <property type="nucleotide sequence ID" value="NZ_JBHSXE010000001.1"/>
</dbReference>
<feature type="transmembrane region" description="Helical" evidence="2">
    <location>
        <begin position="263"/>
        <end position="280"/>
    </location>
</feature>
<sequence>MTAALAVIFAGVLHATWNAMAKGAADRWVSFALIGAGQALLTLPLLPFLPAPDAAAVPYLAASVAVHLVYMGLLLKSYELGDFSQVYPLARGSAPLAVALVAAVFLGERLSWAQFGGVAAVCGGLGVLAFAGGLRPGSRREPKAVAAALLTGASIASYTLLDGIGVREAGSAASYTAWLFAIEGPVTVAALWAVRRSALHRGLAVRQVATGLGGGVIAMAGYGIVLWAQTRGALASVAALRETGVISGAVIGAVFFGEHLGKSRIAAACVVAAGVVLITAH</sequence>
<feature type="transmembrane region" description="Helical" evidence="2">
    <location>
        <begin position="87"/>
        <end position="106"/>
    </location>
</feature>
<feature type="transmembrane region" description="Helical" evidence="2">
    <location>
        <begin position="56"/>
        <end position="75"/>
    </location>
</feature>
<keyword evidence="2" id="KW-0472">Membrane</keyword>
<feature type="transmembrane region" description="Helical" evidence="2">
    <location>
        <begin position="112"/>
        <end position="132"/>
    </location>
</feature>
<keyword evidence="5" id="KW-1185">Reference proteome</keyword>
<keyword evidence="2" id="KW-1133">Transmembrane helix</keyword>
<comment type="caution">
    <text evidence="4">The sequence shown here is derived from an EMBL/GenBank/DDBJ whole genome shotgun (WGS) entry which is preliminary data.</text>
</comment>
<organism evidence="4 5">
    <name type="scientific">Actinomadura yumaensis</name>
    <dbReference type="NCBI Taxonomy" id="111807"/>
    <lineage>
        <taxon>Bacteria</taxon>
        <taxon>Bacillati</taxon>
        <taxon>Actinomycetota</taxon>
        <taxon>Actinomycetes</taxon>
        <taxon>Streptosporangiales</taxon>
        <taxon>Thermomonosporaceae</taxon>
        <taxon>Actinomadura</taxon>
    </lineage>
</organism>
<dbReference type="EMBL" id="JBHSXS010000002">
    <property type="protein sequence ID" value="MFC6878995.1"/>
    <property type="molecule type" value="Genomic_DNA"/>
</dbReference>
<gene>
    <name evidence="4" type="ORF">ACFQKB_04375</name>
</gene>
<dbReference type="Proteomes" id="UP001596380">
    <property type="component" value="Unassembled WGS sequence"/>
</dbReference>
<protein>
    <submittedName>
        <fullName evidence="4">EamA family transporter</fullName>
    </submittedName>
</protein>
<accession>A0ABW2CCS8</accession>
<dbReference type="InterPro" id="IPR037185">
    <property type="entry name" value="EmrE-like"/>
</dbReference>
<name>A0ABW2CCS8_9ACTN</name>
<evidence type="ECO:0000313" key="4">
    <source>
        <dbReference type="EMBL" id="MFC6878995.1"/>
    </source>
</evidence>
<proteinExistence type="inferred from homology"/>
<feature type="transmembrane region" description="Helical" evidence="2">
    <location>
        <begin position="234"/>
        <end position="256"/>
    </location>
</feature>
<evidence type="ECO:0000256" key="1">
    <source>
        <dbReference type="ARBA" id="ARBA00007362"/>
    </source>
</evidence>
<keyword evidence="2" id="KW-0812">Transmembrane</keyword>
<reference evidence="5" key="1">
    <citation type="journal article" date="2019" name="Int. J. Syst. Evol. Microbiol.">
        <title>The Global Catalogue of Microorganisms (GCM) 10K type strain sequencing project: providing services to taxonomists for standard genome sequencing and annotation.</title>
        <authorList>
            <consortium name="The Broad Institute Genomics Platform"/>
            <consortium name="The Broad Institute Genome Sequencing Center for Infectious Disease"/>
            <person name="Wu L."/>
            <person name="Ma J."/>
        </authorList>
    </citation>
    <scope>NUCLEOTIDE SEQUENCE [LARGE SCALE GENOMIC DNA]</scope>
    <source>
        <strain evidence="5">JCM 3369</strain>
    </source>
</reference>
<dbReference type="Gene3D" id="1.10.3730.20">
    <property type="match status" value="2"/>
</dbReference>
<dbReference type="Pfam" id="PF00892">
    <property type="entry name" value="EamA"/>
    <property type="match status" value="1"/>
</dbReference>
<feature type="domain" description="EamA" evidence="3">
    <location>
        <begin position="144"/>
        <end position="279"/>
    </location>
</feature>
<evidence type="ECO:0000256" key="2">
    <source>
        <dbReference type="SAM" id="Phobius"/>
    </source>
</evidence>
<feature type="transmembrane region" description="Helical" evidence="2">
    <location>
        <begin position="173"/>
        <end position="194"/>
    </location>
</feature>
<evidence type="ECO:0000313" key="5">
    <source>
        <dbReference type="Proteomes" id="UP001596380"/>
    </source>
</evidence>
<feature type="transmembrane region" description="Helical" evidence="2">
    <location>
        <begin position="144"/>
        <end position="161"/>
    </location>
</feature>